<feature type="transmembrane region" description="Helical" evidence="1">
    <location>
        <begin position="31"/>
        <end position="52"/>
    </location>
</feature>
<proteinExistence type="predicted"/>
<dbReference type="Proteomes" id="UP000887565">
    <property type="component" value="Unplaced"/>
</dbReference>
<dbReference type="WBParaSite" id="nRc.2.0.1.t12522-RA">
    <property type="protein sequence ID" value="nRc.2.0.1.t12522-RA"/>
    <property type="gene ID" value="nRc.2.0.1.g12522"/>
</dbReference>
<keyword evidence="1" id="KW-0812">Transmembrane</keyword>
<evidence type="ECO:0000313" key="2">
    <source>
        <dbReference type="Proteomes" id="UP000887565"/>
    </source>
</evidence>
<keyword evidence="2" id="KW-1185">Reference proteome</keyword>
<protein>
    <submittedName>
        <fullName evidence="3">Uncharacterized protein</fullName>
    </submittedName>
</protein>
<evidence type="ECO:0000256" key="1">
    <source>
        <dbReference type="SAM" id="Phobius"/>
    </source>
</evidence>
<reference evidence="3" key="1">
    <citation type="submission" date="2022-11" db="UniProtKB">
        <authorList>
            <consortium name="WormBaseParasite"/>
        </authorList>
    </citation>
    <scope>IDENTIFICATION</scope>
</reference>
<sequence>MSNQKTSGYLDFINRKTTFECPLLHWKGTSIYYLAGITWTILIVIIITMRIIKSVCLTDLGHYHQAIVDTLLRFKEMAFTIPYRRTPLPTIA</sequence>
<name>A0A915IF40_ROMCU</name>
<dbReference type="AlphaFoldDB" id="A0A915IF40"/>
<evidence type="ECO:0000313" key="3">
    <source>
        <dbReference type="WBParaSite" id="nRc.2.0.1.t12522-RA"/>
    </source>
</evidence>
<keyword evidence="1" id="KW-1133">Transmembrane helix</keyword>
<keyword evidence="1" id="KW-0472">Membrane</keyword>
<accession>A0A915IF40</accession>
<organism evidence="2 3">
    <name type="scientific">Romanomermis culicivorax</name>
    <name type="common">Nematode worm</name>
    <dbReference type="NCBI Taxonomy" id="13658"/>
    <lineage>
        <taxon>Eukaryota</taxon>
        <taxon>Metazoa</taxon>
        <taxon>Ecdysozoa</taxon>
        <taxon>Nematoda</taxon>
        <taxon>Enoplea</taxon>
        <taxon>Dorylaimia</taxon>
        <taxon>Mermithida</taxon>
        <taxon>Mermithoidea</taxon>
        <taxon>Mermithidae</taxon>
        <taxon>Romanomermis</taxon>
    </lineage>
</organism>